<dbReference type="InterPro" id="IPR045853">
    <property type="entry name" value="Pep_chain_release_fac_I_sf"/>
</dbReference>
<evidence type="ECO:0000313" key="4">
    <source>
        <dbReference type="Proteomes" id="UP000524246"/>
    </source>
</evidence>
<dbReference type="GO" id="GO:0072344">
    <property type="term" value="P:rescue of stalled ribosome"/>
    <property type="evidence" value="ECO:0007669"/>
    <property type="project" value="TreeGrafter"/>
</dbReference>
<organism evidence="3 4">
    <name type="scientific">SAR324 cluster bacterium</name>
    <dbReference type="NCBI Taxonomy" id="2024889"/>
    <lineage>
        <taxon>Bacteria</taxon>
        <taxon>Deltaproteobacteria</taxon>
        <taxon>SAR324 cluster</taxon>
    </lineage>
</organism>
<name>A0A7X9FSF8_9DELT</name>
<reference evidence="3 4" key="1">
    <citation type="journal article" date="2020" name="Biotechnol. Biofuels">
        <title>New insights from the biogas microbiome by comprehensive genome-resolved metagenomics of nearly 1600 species originating from multiple anaerobic digesters.</title>
        <authorList>
            <person name="Campanaro S."/>
            <person name="Treu L."/>
            <person name="Rodriguez-R L.M."/>
            <person name="Kovalovszki A."/>
            <person name="Ziels R.M."/>
            <person name="Maus I."/>
            <person name="Zhu X."/>
            <person name="Kougias P.G."/>
            <person name="Basile A."/>
            <person name="Luo G."/>
            <person name="Schluter A."/>
            <person name="Konstantinidis K.T."/>
            <person name="Angelidaki I."/>
        </authorList>
    </citation>
    <scope>NUCLEOTIDE SEQUENCE [LARGE SCALE GENOMIC DNA]</scope>
    <source>
        <strain evidence="3">AS27yjCOA_65</strain>
    </source>
</reference>
<evidence type="ECO:0000313" key="3">
    <source>
        <dbReference type="EMBL" id="NMC63409.1"/>
    </source>
</evidence>
<dbReference type="Gene3D" id="3.30.160.20">
    <property type="match status" value="1"/>
</dbReference>
<dbReference type="Pfam" id="PF00472">
    <property type="entry name" value="RF-1"/>
    <property type="match status" value="1"/>
</dbReference>
<dbReference type="GO" id="GO:0004045">
    <property type="term" value="F:peptidyl-tRNA hydrolase activity"/>
    <property type="evidence" value="ECO:0007669"/>
    <property type="project" value="UniProtKB-EC"/>
</dbReference>
<feature type="domain" description="Prokaryotic-type class I peptide chain release factors" evidence="2">
    <location>
        <begin position="21"/>
        <end position="37"/>
    </location>
</feature>
<dbReference type="EC" id="3.1.1.29" evidence="3"/>
<dbReference type="NCBIfam" id="NF006718">
    <property type="entry name" value="PRK09256.1"/>
    <property type="match status" value="1"/>
</dbReference>
<feature type="non-terminal residue" evidence="3">
    <location>
        <position position="77"/>
    </location>
</feature>
<evidence type="ECO:0000259" key="2">
    <source>
        <dbReference type="PROSITE" id="PS00745"/>
    </source>
</evidence>
<dbReference type="PANTHER" id="PTHR47814:SF1">
    <property type="entry name" value="PEPTIDYL-TRNA HYDROLASE ARFB"/>
    <property type="match status" value="1"/>
</dbReference>
<dbReference type="PANTHER" id="PTHR47814">
    <property type="entry name" value="PEPTIDYL-TRNA HYDROLASE ARFB"/>
    <property type="match status" value="1"/>
</dbReference>
<comment type="caution">
    <text evidence="3">The sequence shown here is derived from an EMBL/GenBank/DDBJ whole genome shotgun (WGS) entry which is preliminary data.</text>
</comment>
<dbReference type="AlphaFoldDB" id="A0A7X9FSF8"/>
<proteinExistence type="inferred from homology"/>
<evidence type="ECO:0000256" key="1">
    <source>
        <dbReference type="ARBA" id="ARBA00010835"/>
    </source>
</evidence>
<protein>
    <submittedName>
        <fullName evidence="3">Aminoacyl-tRNA hydrolase</fullName>
        <ecNumber evidence="3">3.1.1.29</ecNumber>
    </submittedName>
</protein>
<keyword evidence="3" id="KW-0378">Hydrolase</keyword>
<accession>A0A7X9FSF8</accession>
<sequence>MIEVSSSLKIDENELQFDFIRASGPGGQNVNKVATAVQLRFDVWHSPSLEAEVKERLIRLAGRRMTEDGVLVIEARR</sequence>
<dbReference type="PROSITE" id="PS00745">
    <property type="entry name" value="RF_PROK_I"/>
    <property type="match status" value="1"/>
</dbReference>
<comment type="similarity">
    <text evidence="1">Belongs to the prokaryotic/mitochondrial release factor family.</text>
</comment>
<dbReference type="SUPFAM" id="SSF75620">
    <property type="entry name" value="Release factor"/>
    <property type="match status" value="1"/>
</dbReference>
<dbReference type="EMBL" id="JAAZON010000433">
    <property type="protein sequence ID" value="NMC63409.1"/>
    <property type="molecule type" value="Genomic_DNA"/>
</dbReference>
<gene>
    <name evidence="3" type="primary">arfB</name>
    <name evidence="3" type="ORF">GYA55_09620</name>
</gene>
<dbReference type="GO" id="GO:0043022">
    <property type="term" value="F:ribosome binding"/>
    <property type="evidence" value="ECO:0007669"/>
    <property type="project" value="TreeGrafter"/>
</dbReference>
<dbReference type="GO" id="GO:0003747">
    <property type="term" value="F:translation release factor activity"/>
    <property type="evidence" value="ECO:0007669"/>
    <property type="project" value="InterPro"/>
</dbReference>
<dbReference type="Proteomes" id="UP000524246">
    <property type="component" value="Unassembled WGS sequence"/>
</dbReference>
<dbReference type="InterPro" id="IPR000352">
    <property type="entry name" value="Pep_chain_release_fac_I"/>
</dbReference>